<dbReference type="Pfam" id="PF10934">
    <property type="entry name" value="Sheath_initiator"/>
    <property type="match status" value="1"/>
</dbReference>
<organism evidence="1 2">
    <name type="scientific">Pseudomonas phage vB_PseuGesM_254</name>
    <dbReference type="NCBI Taxonomy" id="3092638"/>
    <lineage>
        <taxon>Viruses</taxon>
        <taxon>Duplodnaviria</taxon>
        <taxon>Heunggongvirae</taxon>
        <taxon>Uroviricota</taxon>
        <taxon>Caudoviricetes</taxon>
        <taxon>Vandenendeviridae</taxon>
        <taxon>Chemalvirus</taxon>
        <taxon>Chemalvirus PseuGes254</taxon>
    </lineage>
</organism>
<accession>A0AAX4G6F3</accession>
<sequence>MDILLDPVSHDVVFVNGETTVTRKIADIVAQRLKITLYTFLGEWFLDLDVGMPYFQQILNKVRNKSTVDVIFQTVISKDPDVIEIISYYSDMDNATRGFYMEFSVRVSDGTITPPINISLGI</sequence>
<protein>
    <submittedName>
        <fullName evidence="1">Tail sheath initiator protein</fullName>
    </submittedName>
</protein>
<evidence type="ECO:0000313" key="2">
    <source>
        <dbReference type="Proteomes" id="UP001305174"/>
    </source>
</evidence>
<reference evidence="2" key="1">
    <citation type="submission" date="2024-05" db="EMBL/GenBank/DDBJ databases">
        <authorList>
            <person name="Tikunov A.Y."/>
            <person name="Morozova V.V."/>
            <person name="Kozlova Y.N."/>
            <person name="Tikunova N.V."/>
            <person name="Babkin I.V."/>
        </authorList>
    </citation>
    <scope>NUCLEOTIDE SEQUENCE [LARGE SCALE GENOMIC DNA]</scope>
</reference>
<evidence type="ECO:0000313" key="1">
    <source>
        <dbReference type="EMBL" id="WOZ57492.1"/>
    </source>
</evidence>
<proteinExistence type="predicted"/>
<name>A0AAX4G6F3_9CAUD</name>
<dbReference type="EMBL" id="OR575930">
    <property type="protein sequence ID" value="WOZ57492.1"/>
    <property type="molecule type" value="Genomic_DNA"/>
</dbReference>
<dbReference type="Proteomes" id="UP001305174">
    <property type="component" value="Segment"/>
</dbReference>
<keyword evidence="2" id="KW-1185">Reference proteome</keyword>
<dbReference type="InterPro" id="IPR020288">
    <property type="entry name" value="Sheath_initiator"/>
</dbReference>